<evidence type="ECO:0000313" key="9">
    <source>
        <dbReference type="EMBL" id="QXQ15411.1"/>
    </source>
</evidence>
<reference evidence="9" key="1">
    <citation type="submission" date="2021-07" db="EMBL/GenBank/DDBJ databases">
        <title>Candidatus Kaistella beijingensis sp. nov. isolated from a municipal wastewater treatment plant is involved in sludge foaming.</title>
        <authorList>
            <person name="Song Y."/>
            <person name="Liu S.-J."/>
        </authorList>
    </citation>
    <scope>NUCLEOTIDE SEQUENCE</scope>
    <source>
        <strain evidence="9">DSM 43998</strain>
    </source>
</reference>
<evidence type="ECO:0000259" key="8">
    <source>
        <dbReference type="PROSITE" id="PS51201"/>
    </source>
</evidence>
<feature type="transmembrane region" description="Helical" evidence="7">
    <location>
        <begin position="47"/>
        <end position="66"/>
    </location>
</feature>
<dbReference type="PANTHER" id="PTHR42751">
    <property type="entry name" value="SODIUM/HYDROGEN EXCHANGER FAMILY/TRKA DOMAIN PROTEIN"/>
    <property type="match status" value="1"/>
</dbReference>
<evidence type="ECO:0000313" key="10">
    <source>
        <dbReference type="Proteomes" id="UP000887023"/>
    </source>
</evidence>
<dbReference type="InterPro" id="IPR038770">
    <property type="entry name" value="Na+/solute_symporter_sf"/>
</dbReference>
<dbReference type="Gene3D" id="3.40.50.720">
    <property type="entry name" value="NAD(P)-binding Rossmann-like Domain"/>
    <property type="match status" value="1"/>
</dbReference>
<gene>
    <name evidence="9" type="ORF">KV203_08935</name>
</gene>
<evidence type="ECO:0000256" key="6">
    <source>
        <dbReference type="ARBA" id="ARBA00023136"/>
    </source>
</evidence>
<evidence type="ECO:0000256" key="3">
    <source>
        <dbReference type="ARBA" id="ARBA00022448"/>
    </source>
</evidence>
<dbReference type="PROSITE" id="PS51201">
    <property type="entry name" value="RCK_N"/>
    <property type="match status" value="1"/>
</dbReference>
<feature type="transmembrane region" description="Helical" evidence="7">
    <location>
        <begin position="270"/>
        <end position="294"/>
    </location>
</feature>
<feature type="transmembrane region" description="Helical" evidence="7">
    <location>
        <begin position="166"/>
        <end position="184"/>
    </location>
</feature>
<keyword evidence="4 7" id="KW-0812">Transmembrane</keyword>
<protein>
    <submittedName>
        <fullName evidence="9">Cation:proton antiporter</fullName>
    </submittedName>
</protein>
<proteinExistence type="inferred from homology"/>
<dbReference type="Pfam" id="PF00999">
    <property type="entry name" value="Na_H_Exchanger"/>
    <property type="match status" value="1"/>
</dbReference>
<dbReference type="InterPro" id="IPR036291">
    <property type="entry name" value="NAD(P)-bd_dom_sf"/>
</dbReference>
<name>A0ABX8SDM3_9ACTN</name>
<evidence type="ECO:0000256" key="4">
    <source>
        <dbReference type="ARBA" id="ARBA00022692"/>
    </source>
</evidence>
<keyword evidence="3" id="KW-0813">Transport</keyword>
<feature type="transmembrane region" description="Helical" evidence="7">
    <location>
        <begin position="78"/>
        <end position="103"/>
    </location>
</feature>
<keyword evidence="10" id="KW-1185">Reference proteome</keyword>
<dbReference type="SUPFAM" id="SSF51735">
    <property type="entry name" value="NAD(P)-binding Rossmann-fold domains"/>
    <property type="match status" value="1"/>
</dbReference>
<feature type="transmembrane region" description="Helical" evidence="7">
    <location>
        <begin position="140"/>
        <end position="160"/>
    </location>
</feature>
<feature type="transmembrane region" description="Helical" evidence="7">
    <location>
        <begin position="333"/>
        <end position="353"/>
    </location>
</feature>
<comment type="subcellular location">
    <subcellularLocation>
        <location evidence="1">Membrane</location>
        <topology evidence="1">Multi-pass membrane protein</topology>
    </subcellularLocation>
</comment>
<evidence type="ECO:0000256" key="7">
    <source>
        <dbReference type="SAM" id="Phobius"/>
    </source>
</evidence>
<dbReference type="InterPro" id="IPR003148">
    <property type="entry name" value="RCK_N"/>
</dbReference>
<feature type="transmembrane region" description="Helical" evidence="7">
    <location>
        <begin position="196"/>
        <end position="213"/>
    </location>
</feature>
<comment type="similarity">
    <text evidence="2">Belongs to the monovalent cation:proton antiporter 2 (CPA2) transporter (TC 2.A.37) family.</text>
</comment>
<evidence type="ECO:0000256" key="1">
    <source>
        <dbReference type="ARBA" id="ARBA00004141"/>
    </source>
</evidence>
<feature type="transmembrane region" description="Helical" evidence="7">
    <location>
        <begin position="109"/>
        <end position="128"/>
    </location>
</feature>
<evidence type="ECO:0000256" key="5">
    <source>
        <dbReference type="ARBA" id="ARBA00022989"/>
    </source>
</evidence>
<organism evidence="9 10">
    <name type="scientific">Skermania pinensis</name>
    <dbReference type="NCBI Taxonomy" id="39122"/>
    <lineage>
        <taxon>Bacteria</taxon>
        <taxon>Bacillati</taxon>
        <taxon>Actinomycetota</taxon>
        <taxon>Actinomycetes</taxon>
        <taxon>Mycobacteriales</taxon>
        <taxon>Gordoniaceae</taxon>
        <taxon>Skermania</taxon>
    </lineage>
</organism>
<keyword evidence="5 7" id="KW-1133">Transmembrane helix</keyword>
<evidence type="ECO:0000256" key="2">
    <source>
        <dbReference type="ARBA" id="ARBA00005551"/>
    </source>
</evidence>
<dbReference type="Gene3D" id="1.20.1530.20">
    <property type="match status" value="1"/>
</dbReference>
<dbReference type="EMBL" id="CP079105">
    <property type="protein sequence ID" value="QXQ15411.1"/>
    <property type="molecule type" value="Genomic_DNA"/>
</dbReference>
<dbReference type="Pfam" id="PF02254">
    <property type="entry name" value="TrkA_N"/>
    <property type="match status" value="1"/>
</dbReference>
<dbReference type="Proteomes" id="UP000887023">
    <property type="component" value="Chromosome"/>
</dbReference>
<dbReference type="InterPro" id="IPR006153">
    <property type="entry name" value="Cation/H_exchanger_TM"/>
</dbReference>
<keyword evidence="6 7" id="KW-0472">Membrane</keyword>
<feature type="transmembrane region" description="Helical" evidence="7">
    <location>
        <begin position="301"/>
        <end position="321"/>
    </location>
</feature>
<accession>A0ABX8SDM3</accession>
<dbReference type="PANTHER" id="PTHR42751:SF1">
    <property type="entry name" value="CATION_PROTON ANTIPORTER YBAL-RELATED"/>
    <property type="match status" value="1"/>
</dbReference>
<feature type="domain" description="RCK N-terminal" evidence="8">
    <location>
        <begin position="384"/>
        <end position="505"/>
    </location>
</feature>
<sequence length="525" mass="56590">MEPMLIVVAFAGGVLAMLIRLPPMVGFLAAGFVLHMLGYRLSASVETVADLGVTLLLFTIGLKLNVRTLLRGEVWGSAVLHAVTSTLALTLGLFAIKLTGLVLLRDADLRTLLLLGFALSFSSTVFAIKVLESRGEARALYGRIAIGVLVMQDIFAVLFLTGTGHLPSRWAPLLLLLLPGSWLLRAVLDRIGHGEMQVLFGILSALVLGYAAFEAVGIKGDLGALIVGMLLAPNSRAPSLAKSLFDMKELFLVGFFLSIGLRDLPTWETVAVASALLLLLPVATLVYLGVFALFRLRGRTNLLATLALANFSEFGLIVAALASERGWLSDEWLVVLSLAVAASFAIAAPLNTWSEALNSRFERFVPTVPVDRLHPDDRPIDVGDAEAIVLGMGRVGHGAYLRLTETFQMRVLGIENDGDRVRRLLAEGLNVVEGDAADTDFWLKLEVSTGVRLILLAMPAHEGNVFALEQLRHHPFAGRVAAVVKYADQIPQLERLGAHSVHHLYEEAGQELADDAVAGLREPNA</sequence>